<dbReference type="Pfam" id="PF13628">
    <property type="entry name" value="DUF4142"/>
    <property type="match status" value="1"/>
</dbReference>
<feature type="region of interest" description="Disordered" evidence="1">
    <location>
        <begin position="170"/>
        <end position="226"/>
    </location>
</feature>
<protein>
    <submittedName>
        <fullName evidence="4">DUF4142 domain-containing protein</fullName>
    </submittedName>
</protein>
<dbReference type="RefSeq" id="WP_390316967.1">
    <property type="nucleotide sequence ID" value="NZ_JBHSPB010000008.1"/>
</dbReference>
<organism evidence="4 5">
    <name type="scientific">Streptomyces gamaensis</name>
    <dbReference type="NCBI Taxonomy" id="1763542"/>
    <lineage>
        <taxon>Bacteria</taxon>
        <taxon>Bacillati</taxon>
        <taxon>Actinomycetota</taxon>
        <taxon>Actinomycetes</taxon>
        <taxon>Kitasatosporales</taxon>
        <taxon>Streptomycetaceae</taxon>
        <taxon>Streptomyces</taxon>
    </lineage>
</organism>
<dbReference type="Gene3D" id="1.20.1260.10">
    <property type="match status" value="1"/>
</dbReference>
<feature type="signal peptide" evidence="2">
    <location>
        <begin position="1"/>
        <end position="27"/>
    </location>
</feature>
<evidence type="ECO:0000259" key="3">
    <source>
        <dbReference type="Pfam" id="PF13628"/>
    </source>
</evidence>
<dbReference type="InterPro" id="IPR025419">
    <property type="entry name" value="DUF4142"/>
</dbReference>
<keyword evidence="5" id="KW-1185">Reference proteome</keyword>
<gene>
    <name evidence="4" type="ORF">ACFP1Z_15910</name>
</gene>
<dbReference type="PANTHER" id="PTHR38593:SF1">
    <property type="entry name" value="BLR2558 PROTEIN"/>
    <property type="match status" value="1"/>
</dbReference>
<sequence length="226" mass="24912">MRMRHRAATALAALALATVPAAGTAQATDDEGHDTAFLTTFHQGNMAEIAMGKDTAKNATTRCVRETGKVFVRDHTRLDKELVDLAGRLRVTLPAGPSEDQQKELSDLRTRARTKTYDRKWLESARTGHEQTLQLMETEIKSGKNDRVRELARKAKPFVAEHLDRVVHCMGGKKDTSGKRDPGSKDDVKQRTNVRKDPAARKTTGVPKDTAVKKDTGVKTGVQKAD</sequence>
<evidence type="ECO:0000313" key="4">
    <source>
        <dbReference type="EMBL" id="MFC5721657.1"/>
    </source>
</evidence>
<accession>A0ABW0Z1J3</accession>
<evidence type="ECO:0000256" key="1">
    <source>
        <dbReference type="SAM" id="MobiDB-lite"/>
    </source>
</evidence>
<reference evidence="5" key="1">
    <citation type="journal article" date="2019" name="Int. J. Syst. Evol. Microbiol.">
        <title>The Global Catalogue of Microorganisms (GCM) 10K type strain sequencing project: providing services to taxonomists for standard genome sequencing and annotation.</title>
        <authorList>
            <consortium name="The Broad Institute Genomics Platform"/>
            <consortium name="The Broad Institute Genome Sequencing Center for Infectious Disease"/>
            <person name="Wu L."/>
            <person name="Ma J."/>
        </authorList>
    </citation>
    <scope>NUCLEOTIDE SEQUENCE [LARGE SCALE GENOMIC DNA]</scope>
    <source>
        <strain evidence="5">CGMCC 4.7304</strain>
    </source>
</reference>
<feature type="domain" description="DUF4142" evidence="3">
    <location>
        <begin position="33"/>
        <end position="166"/>
    </location>
</feature>
<dbReference type="Proteomes" id="UP001596083">
    <property type="component" value="Unassembled WGS sequence"/>
</dbReference>
<evidence type="ECO:0000313" key="5">
    <source>
        <dbReference type="Proteomes" id="UP001596083"/>
    </source>
</evidence>
<dbReference type="InterPro" id="IPR012347">
    <property type="entry name" value="Ferritin-like"/>
</dbReference>
<comment type="caution">
    <text evidence="4">The sequence shown here is derived from an EMBL/GenBank/DDBJ whole genome shotgun (WGS) entry which is preliminary data.</text>
</comment>
<proteinExistence type="predicted"/>
<name>A0ABW0Z1J3_9ACTN</name>
<evidence type="ECO:0000256" key="2">
    <source>
        <dbReference type="SAM" id="SignalP"/>
    </source>
</evidence>
<dbReference type="EMBL" id="JBHSPB010000008">
    <property type="protein sequence ID" value="MFC5721657.1"/>
    <property type="molecule type" value="Genomic_DNA"/>
</dbReference>
<keyword evidence="2" id="KW-0732">Signal</keyword>
<feature type="chain" id="PRO_5046517853" evidence="2">
    <location>
        <begin position="28"/>
        <end position="226"/>
    </location>
</feature>
<feature type="compositionally biased region" description="Basic and acidic residues" evidence="1">
    <location>
        <begin position="170"/>
        <end position="200"/>
    </location>
</feature>
<dbReference type="PANTHER" id="PTHR38593">
    <property type="entry name" value="BLR2558 PROTEIN"/>
    <property type="match status" value="1"/>
</dbReference>